<dbReference type="EMBL" id="KK852831">
    <property type="protein sequence ID" value="KDR15323.1"/>
    <property type="molecule type" value="Genomic_DNA"/>
</dbReference>
<keyword evidence="2" id="KW-1185">Reference proteome</keyword>
<dbReference type="eggNOG" id="KOG1075">
    <property type="taxonomic scope" value="Eukaryota"/>
</dbReference>
<feature type="non-terminal residue" evidence="1">
    <location>
        <position position="1"/>
    </location>
</feature>
<dbReference type="OMA" id="ITDRICK"/>
<evidence type="ECO:0000313" key="1">
    <source>
        <dbReference type="EMBL" id="KDR15323.1"/>
    </source>
</evidence>
<reference evidence="1 2" key="1">
    <citation type="journal article" date="2014" name="Nat. Commun.">
        <title>Molecular traces of alternative social organization in a termite genome.</title>
        <authorList>
            <person name="Terrapon N."/>
            <person name="Li C."/>
            <person name="Robertson H.M."/>
            <person name="Ji L."/>
            <person name="Meng X."/>
            <person name="Booth W."/>
            <person name="Chen Z."/>
            <person name="Childers C.P."/>
            <person name="Glastad K.M."/>
            <person name="Gokhale K."/>
            <person name="Gowin J."/>
            <person name="Gronenberg W."/>
            <person name="Hermansen R.A."/>
            <person name="Hu H."/>
            <person name="Hunt B.G."/>
            <person name="Huylmans A.K."/>
            <person name="Khalil S.M."/>
            <person name="Mitchell R.D."/>
            <person name="Munoz-Torres M.C."/>
            <person name="Mustard J.A."/>
            <person name="Pan H."/>
            <person name="Reese J.T."/>
            <person name="Scharf M.E."/>
            <person name="Sun F."/>
            <person name="Vogel H."/>
            <person name="Xiao J."/>
            <person name="Yang W."/>
            <person name="Yang Z."/>
            <person name="Yang Z."/>
            <person name="Zhou J."/>
            <person name="Zhu J."/>
            <person name="Brent C.S."/>
            <person name="Elsik C.G."/>
            <person name="Goodisman M.A."/>
            <person name="Liberles D.A."/>
            <person name="Roe R.M."/>
            <person name="Vargo E.L."/>
            <person name="Vilcinskas A."/>
            <person name="Wang J."/>
            <person name="Bornberg-Bauer E."/>
            <person name="Korb J."/>
            <person name="Zhang G."/>
            <person name="Liebig J."/>
        </authorList>
    </citation>
    <scope>NUCLEOTIDE SEQUENCE [LARGE SCALE GENOMIC DNA]</scope>
    <source>
        <tissue evidence="1">Whole organism</tissue>
    </source>
</reference>
<protein>
    <submittedName>
        <fullName evidence="1">Craniofacial development protein 2</fullName>
    </submittedName>
</protein>
<dbReference type="CDD" id="cd09076">
    <property type="entry name" value="L1-EN"/>
    <property type="match status" value="1"/>
</dbReference>
<name>A0A067R763_ZOONE</name>
<dbReference type="InParanoid" id="A0A067R763"/>
<gene>
    <name evidence="1" type="ORF">L798_10912</name>
</gene>
<dbReference type="STRING" id="136037.A0A067R763"/>
<evidence type="ECO:0000313" key="2">
    <source>
        <dbReference type="Proteomes" id="UP000027135"/>
    </source>
</evidence>
<dbReference type="SUPFAM" id="SSF56219">
    <property type="entry name" value="DNase I-like"/>
    <property type="match status" value="1"/>
</dbReference>
<dbReference type="AlphaFoldDB" id="A0A067R763"/>
<proteinExistence type="predicted"/>
<dbReference type="Gene3D" id="3.60.10.10">
    <property type="entry name" value="Endonuclease/exonuclease/phosphatase"/>
    <property type="match status" value="1"/>
</dbReference>
<organism evidence="1 2">
    <name type="scientific">Zootermopsis nevadensis</name>
    <name type="common">Dampwood termite</name>
    <dbReference type="NCBI Taxonomy" id="136037"/>
    <lineage>
        <taxon>Eukaryota</taxon>
        <taxon>Metazoa</taxon>
        <taxon>Ecdysozoa</taxon>
        <taxon>Arthropoda</taxon>
        <taxon>Hexapoda</taxon>
        <taxon>Insecta</taxon>
        <taxon>Pterygota</taxon>
        <taxon>Neoptera</taxon>
        <taxon>Polyneoptera</taxon>
        <taxon>Dictyoptera</taxon>
        <taxon>Blattodea</taxon>
        <taxon>Blattoidea</taxon>
        <taxon>Termitoidae</taxon>
        <taxon>Termopsidae</taxon>
        <taxon>Zootermopsis</taxon>
    </lineage>
</organism>
<sequence length="243" mass="28568">NVRTMLRPGKMNEIENEIVKYKLDVVALQEIRWQGRGQIDKQEYALFYSPVVFNLGRTGLYGTGFIVKRIMRKSILEFEAVNERICKLRVRGKFRSISIISAYAPTEDKAEEGKEEFYDLLEQTSWKIQKYDIRRERRRRNAKIERQDIFKQTIGNESLHALSNDNGVRAANFAKSKHLIVNSQKCLQHDIHKYTWTSLYGSTHNQIESDLADNRRQTNIIYMRSFRAADCDTDHYPVVAKVW</sequence>
<dbReference type="Proteomes" id="UP000027135">
    <property type="component" value="Unassembled WGS sequence"/>
</dbReference>
<accession>A0A067R763</accession>
<dbReference type="InterPro" id="IPR036691">
    <property type="entry name" value="Endo/exonu/phosph_ase_sf"/>
</dbReference>